<evidence type="ECO:0000256" key="1">
    <source>
        <dbReference type="SAM" id="MobiDB-lite"/>
    </source>
</evidence>
<feature type="compositionally biased region" description="Basic and acidic residues" evidence="1">
    <location>
        <begin position="121"/>
        <end position="135"/>
    </location>
</feature>
<feature type="compositionally biased region" description="Basic residues" evidence="1">
    <location>
        <begin position="110"/>
        <end position="120"/>
    </location>
</feature>
<feature type="region of interest" description="Disordered" evidence="1">
    <location>
        <begin position="101"/>
        <end position="135"/>
    </location>
</feature>
<dbReference type="PANTHER" id="PTHR34956:SF1">
    <property type="entry name" value="DUF4005 DOMAIN-CONTAINING PROTEIN"/>
    <property type="match status" value="1"/>
</dbReference>
<reference evidence="2 3" key="1">
    <citation type="submission" date="2019-12" db="EMBL/GenBank/DDBJ databases">
        <authorList>
            <person name="Alioto T."/>
            <person name="Alioto T."/>
            <person name="Gomez Garrido J."/>
        </authorList>
    </citation>
    <scope>NUCLEOTIDE SEQUENCE [LARGE SCALE GENOMIC DNA]</scope>
</reference>
<proteinExistence type="predicted"/>
<keyword evidence="3" id="KW-1185">Reference proteome</keyword>
<accession>A0A8S0REC7</accession>
<dbReference type="EMBL" id="CACTIH010003610">
    <property type="protein sequence ID" value="CAA2977583.1"/>
    <property type="molecule type" value="Genomic_DNA"/>
</dbReference>
<evidence type="ECO:0000313" key="3">
    <source>
        <dbReference type="Proteomes" id="UP000594638"/>
    </source>
</evidence>
<name>A0A8S0REC7_OLEEU</name>
<protein>
    <submittedName>
        <fullName evidence="2">Uncharacterized protein</fullName>
    </submittedName>
</protein>
<sequence length="135" mass="16025">MDMHCSLVQEITNSYNEFEDEDDVFYDEHRRQVFQLTAEEDDEFYANVRFPSLVDTRRKGLSSSPLLMPQCRSHYNWTENYATPPWLLSLWRTNGKGNGTGVFIPQNVKSSRRRNYRPRRKNNDTGKTQKLDEKI</sequence>
<evidence type="ECO:0000313" key="2">
    <source>
        <dbReference type="EMBL" id="CAA2977583.1"/>
    </source>
</evidence>
<dbReference type="Proteomes" id="UP000594638">
    <property type="component" value="Unassembled WGS sequence"/>
</dbReference>
<dbReference type="OrthoDB" id="1649181at2759"/>
<dbReference type="AlphaFoldDB" id="A0A8S0REC7"/>
<organism evidence="2 3">
    <name type="scientific">Olea europaea subsp. europaea</name>
    <dbReference type="NCBI Taxonomy" id="158383"/>
    <lineage>
        <taxon>Eukaryota</taxon>
        <taxon>Viridiplantae</taxon>
        <taxon>Streptophyta</taxon>
        <taxon>Embryophyta</taxon>
        <taxon>Tracheophyta</taxon>
        <taxon>Spermatophyta</taxon>
        <taxon>Magnoliopsida</taxon>
        <taxon>eudicotyledons</taxon>
        <taxon>Gunneridae</taxon>
        <taxon>Pentapetalae</taxon>
        <taxon>asterids</taxon>
        <taxon>lamiids</taxon>
        <taxon>Lamiales</taxon>
        <taxon>Oleaceae</taxon>
        <taxon>Oleeae</taxon>
        <taxon>Olea</taxon>
    </lineage>
</organism>
<dbReference type="PANTHER" id="PTHR34956">
    <property type="entry name" value="OS05G0397300 PROTEIN"/>
    <property type="match status" value="1"/>
</dbReference>
<gene>
    <name evidence="2" type="ORF">OLEA9_A004709</name>
</gene>
<dbReference type="Gramene" id="OE9A004709T1">
    <property type="protein sequence ID" value="OE9A004709C1"/>
    <property type="gene ID" value="OE9A004709"/>
</dbReference>
<comment type="caution">
    <text evidence="2">The sequence shown here is derived from an EMBL/GenBank/DDBJ whole genome shotgun (WGS) entry which is preliminary data.</text>
</comment>